<protein>
    <submittedName>
        <fullName evidence="1">Uncharacterized protein</fullName>
    </submittedName>
</protein>
<comment type="caution">
    <text evidence="1">The sequence shown here is derived from an EMBL/GenBank/DDBJ whole genome shotgun (WGS) entry which is preliminary data.</text>
</comment>
<gene>
    <name evidence="1" type="ORF">SCAR479_13199</name>
</gene>
<keyword evidence="2" id="KW-1185">Reference proteome</keyword>
<dbReference type="EMBL" id="JARVKM010000101">
    <property type="protein sequence ID" value="KAK9770094.1"/>
    <property type="molecule type" value="Genomic_DNA"/>
</dbReference>
<name>A0ABR2X8J3_9PEZI</name>
<organism evidence="1 2">
    <name type="scientific">Seiridium cardinale</name>
    <dbReference type="NCBI Taxonomy" id="138064"/>
    <lineage>
        <taxon>Eukaryota</taxon>
        <taxon>Fungi</taxon>
        <taxon>Dikarya</taxon>
        <taxon>Ascomycota</taxon>
        <taxon>Pezizomycotina</taxon>
        <taxon>Sordariomycetes</taxon>
        <taxon>Xylariomycetidae</taxon>
        <taxon>Amphisphaeriales</taxon>
        <taxon>Sporocadaceae</taxon>
        <taxon>Seiridium</taxon>
    </lineage>
</organism>
<accession>A0ABR2X8J3</accession>
<dbReference type="Proteomes" id="UP001465668">
    <property type="component" value="Unassembled WGS sequence"/>
</dbReference>
<evidence type="ECO:0000313" key="1">
    <source>
        <dbReference type="EMBL" id="KAK9770094.1"/>
    </source>
</evidence>
<reference evidence="1 2" key="1">
    <citation type="submission" date="2024-02" db="EMBL/GenBank/DDBJ databases">
        <title>First draft genome assembly of two strains of Seiridium cardinale.</title>
        <authorList>
            <person name="Emiliani G."/>
            <person name="Scali E."/>
        </authorList>
    </citation>
    <scope>NUCLEOTIDE SEQUENCE [LARGE SCALE GENOMIC DNA]</scope>
    <source>
        <strain evidence="1 2">BM-138-000479</strain>
    </source>
</reference>
<evidence type="ECO:0000313" key="2">
    <source>
        <dbReference type="Proteomes" id="UP001465668"/>
    </source>
</evidence>
<sequence>MRPAAAAGCDDEESSSLSAAASTTYTLKLPYTSYRGAFIGDHYRLQQLRLQTEFLDIFSVVCLCGRVFEAQAFSLSCPCRKLLESRRRRMKRIYRSDNFVDVFEQSGKRFLVTKVDRTEKEWHDVCEQVTHREEDFASDLPARLIGFGACCGVDDRVRKAIQDVYGPCDMGESAEQDSSYVGPTTYAGALRKGLSK</sequence>
<proteinExistence type="predicted"/>